<dbReference type="EMBL" id="CP035485">
    <property type="protein sequence ID" value="QDI91355.1"/>
    <property type="molecule type" value="Genomic_DNA"/>
</dbReference>
<name>A0A514LIK9_9BACI</name>
<dbReference type="Proteomes" id="UP000319756">
    <property type="component" value="Chromosome"/>
</dbReference>
<keyword evidence="1" id="KW-0812">Transmembrane</keyword>
<dbReference type="OrthoDB" id="2973720at2"/>
<evidence type="ECO:0000313" key="2">
    <source>
        <dbReference type="EMBL" id="QDI91355.1"/>
    </source>
</evidence>
<organism evidence="2 3">
    <name type="scientific">Salicibibacter halophilus</name>
    <dbReference type="NCBI Taxonomy" id="2502791"/>
    <lineage>
        <taxon>Bacteria</taxon>
        <taxon>Bacillati</taxon>
        <taxon>Bacillota</taxon>
        <taxon>Bacilli</taxon>
        <taxon>Bacillales</taxon>
        <taxon>Bacillaceae</taxon>
        <taxon>Salicibibacter</taxon>
    </lineage>
</organism>
<reference evidence="3" key="1">
    <citation type="submission" date="2019-01" db="EMBL/GenBank/DDBJ databases">
        <title>Genomic analysis of Salicibibacter sp. NKC3-5.</title>
        <authorList>
            <person name="Oh Y.J."/>
        </authorList>
    </citation>
    <scope>NUCLEOTIDE SEQUENCE [LARGE SCALE GENOMIC DNA]</scope>
    <source>
        <strain evidence="3">NKC3-5</strain>
    </source>
</reference>
<dbReference type="KEGG" id="sale:EPH95_09345"/>
<accession>A0A514LIK9</accession>
<keyword evidence="3" id="KW-1185">Reference proteome</keyword>
<evidence type="ECO:0000256" key="1">
    <source>
        <dbReference type="SAM" id="Phobius"/>
    </source>
</evidence>
<dbReference type="AlphaFoldDB" id="A0A514LIK9"/>
<feature type="transmembrane region" description="Helical" evidence="1">
    <location>
        <begin position="7"/>
        <end position="25"/>
    </location>
</feature>
<dbReference type="RefSeq" id="WP_142089374.1">
    <property type="nucleotide sequence ID" value="NZ_CP035485.1"/>
</dbReference>
<keyword evidence="1" id="KW-1133">Transmembrane helix</keyword>
<feature type="transmembrane region" description="Helical" evidence="1">
    <location>
        <begin position="31"/>
        <end position="52"/>
    </location>
</feature>
<gene>
    <name evidence="2" type="ORF">EPH95_09345</name>
</gene>
<keyword evidence="1" id="KW-0472">Membrane</keyword>
<sequence>MKLQRLLWILGAMVASIFFFLFGLFSSAEVFSTVAQVLGFCGIIFTFLYGLLSKRTKKEVYTENKKFQM</sequence>
<proteinExistence type="predicted"/>
<evidence type="ECO:0008006" key="4">
    <source>
        <dbReference type="Google" id="ProtNLM"/>
    </source>
</evidence>
<evidence type="ECO:0000313" key="3">
    <source>
        <dbReference type="Proteomes" id="UP000319756"/>
    </source>
</evidence>
<protein>
    <recommendedName>
        <fullName evidence="4">DUF5325 family protein</fullName>
    </recommendedName>
</protein>